<evidence type="ECO:0000259" key="3">
    <source>
        <dbReference type="PROSITE" id="PS51180"/>
    </source>
</evidence>
<feature type="compositionally biased region" description="Pro residues" evidence="2">
    <location>
        <begin position="676"/>
        <end position="687"/>
    </location>
</feature>
<feature type="region of interest" description="Disordered" evidence="2">
    <location>
        <begin position="667"/>
        <end position="756"/>
    </location>
</feature>
<keyword evidence="5" id="KW-1185">Reference proteome</keyword>
<dbReference type="InterPro" id="IPR004328">
    <property type="entry name" value="BRO1_dom"/>
</dbReference>
<evidence type="ECO:0000313" key="4">
    <source>
        <dbReference type="EMBL" id="CAG7817435.1"/>
    </source>
</evidence>
<dbReference type="InterPro" id="IPR025304">
    <property type="entry name" value="ALIX_V_dom"/>
</dbReference>
<proteinExistence type="predicted"/>
<organism evidence="4 5">
    <name type="scientific">Allacma fusca</name>
    <dbReference type="NCBI Taxonomy" id="39272"/>
    <lineage>
        <taxon>Eukaryota</taxon>
        <taxon>Metazoa</taxon>
        <taxon>Ecdysozoa</taxon>
        <taxon>Arthropoda</taxon>
        <taxon>Hexapoda</taxon>
        <taxon>Collembola</taxon>
        <taxon>Symphypleona</taxon>
        <taxon>Sminthuridae</taxon>
        <taxon>Allacma</taxon>
    </lineage>
</organism>
<dbReference type="PANTHER" id="PTHR23030:SF39">
    <property type="entry name" value="PROGRAMMED CELL DEATH 6-INTERACTING PROTEIN"/>
    <property type="match status" value="1"/>
</dbReference>
<dbReference type="SMART" id="SM01041">
    <property type="entry name" value="BRO1"/>
    <property type="match status" value="1"/>
</dbReference>
<protein>
    <recommendedName>
        <fullName evidence="3">BRO1 domain-containing protein</fullName>
    </recommendedName>
</protein>
<dbReference type="GO" id="GO:0000281">
    <property type="term" value="P:mitotic cytokinesis"/>
    <property type="evidence" value="ECO:0007669"/>
    <property type="project" value="TreeGrafter"/>
</dbReference>
<dbReference type="Pfam" id="PF13949">
    <property type="entry name" value="ALIX_LYPXL_bnd"/>
    <property type="match status" value="1"/>
</dbReference>
<evidence type="ECO:0000256" key="2">
    <source>
        <dbReference type="SAM" id="MobiDB-lite"/>
    </source>
</evidence>
<dbReference type="PANTHER" id="PTHR23030">
    <property type="entry name" value="PCD6 INTERACTING PROTEIN-RELATED"/>
    <property type="match status" value="1"/>
</dbReference>
<feature type="coiled-coil region" evidence="1">
    <location>
        <begin position="387"/>
        <end position="425"/>
    </location>
</feature>
<reference evidence="4" key="1">
    <citation type="submission" date="2021-06" db="EMBL/GenBank/DDBJ databases">
        <authorList>
            <person name="Hodson N. C."/>
            <person name="Mongue J. A."/>
            <person name="Jaron S. K."/>
        </authorList>
    </citation>
    <scope>NUCLEOTIDE SEQUENCE</scope>
</reference>
<dbReference type="Pfam" id="PF03097">
    <property type="entry name" value="BRO1"/>
    <property type="match status" value="1"/>
</dbReference>
<accession>A0A8J2PJ83</accession>
<gene>
    <name evidence="4" type="ORF">AFUS01_LOCUS28007</name>
</gene>
<feature type="compositionally biased region" description="Low complexity" evidence="2">
    <location>
        <begin position="730"/>
        <end position="741"/>
    </location>
</feature>
<dbReference type="PROSITE" id="PS51180">
    <property type="entry name" value="BRO1"/>
    <property type="match status" value="1"/>
</dbReference>
<dbReference type="OrthoDB" id="2141925at2759"/>
<comment type="caution">
    <text evidence="4">The sequence shown here is derived from an EMBL/GenBank/DDBJ whole genome shotgun (WGS) entry which is preliminary data.</text>
</comment>
<keyword evidence="1" id="KW-0175">Coiled coil</keyword>
<dbReference type="EMBL" id="CAJVCH010394156">
    <property type="protein sequence ID" value="CAG7817435.1"/>
    <property type="molecule type" value="Genomic_DNA"/>
</dbReference>
<name>A0A8J2PJ83_9HEXA</name>
<feature type="coiled-coil region" evidence="1">
    <location>
        <begin position="500"/>
        <end position="534"/>
    </location>
</feature>
<feature type="compositionally biased region" description="Pro residues" evidence="2">
    <location>
        <begin position="701"/>
        <end position="711"/>
    </location>
</feature>
<sequence>MSKNLDKSLPALEVLYRYYDQISILETKIPSHEVQIPFKWKDAFDKGSIFGGKVSLTVASLGYEKACVLFNIAAMQSQIASLHRISDTDEELKSSARLFQLSSGIFGHLKSAASVMGGQEPTPDLNPETLSALSTLMLAQAQEVFVTKAIQDKMKDAIVAKLCAQAEELYADSMRQLQKDTVKHLWDKEWLPTVAGKQAAFLALGHFFQAQVNATNKKIGEQIARLSHSIETFKIAQQRSGNPNFFSDYANKASRLLAEAKKDNDFIYHERIPESGSLAAIEKVQSARLAKPLPVGERLSTNFKDLFDELVPVAVHQAMASCDVRKTEMTNSRIGQLREATQLLNSILASLNLPHALEDSQSSSSEVPQSLIEKSQTIVDAGGSAGLNQLINEMPELVQRNKEILDESERLLREEEESDDQLRGQLKEKWTRTPSSKLNGTFKTNAARYREIINNALTADEVVRGKFNSHQQAIEVLGGGQAALLQFLPRDGSSMKAQGSQAARDALKQLMIQVETLRGEREVLEARIKNMNFDLKSPFLSALAQDGAIDEPNLSTELLGHAFSPLERQVKDSLEKQESLVVAIQQNSDEYFGRRDLTKDNASQRDQVMRQLAEGFDAFTDLQNNVREGTKFYNDLTQLLLAFQNKISDFCFARKTEKEELLKDVTRSASNVPAQQPVPPARPPPPSFNASAPNPYTSAPAPLPNQQPPQPTGYNPYAAYAPVPPPQGYPYPVQQMGYAPHYYPPQPQQPQQPPHQ</sequence>
<dbReference type="GO" id="GO:0005768">
    <property type="term" value="C:endosome"/>
    <property type="evidence" value="ECO:0007669"/>
    <property type="project" value="TreeGrafter"/>
</dbReference>
<feature type="domain" description="BRO1" evidence="3">
    <location>
        <begin position="1"/>
        <end position="344"/>
    </location>
</feature>
<dbReference type="Proteomes" id="UP000708208">
    <property type="component" value="Unassembled WGS sequence"/>
</dbReference>
<evidence type="ECO:0000256" key="1">
    <source>
        <dbReference type="SAM" id="Coils"/>
    </source>
</evidence>
<evidence type="ECO:0000313" key="5">
    <source>
        <dbReference type="Proteomes" id="UP000708208"/>
    </source>
</evidence>
<feature type="compositionally biased region" description="Pro residues" evidence="2">
    <location>
        <begin position="742"/>
        <end position="756"/>
    </location>
</feature>
<dbReference type="AlphaFoldDB" id="A0A8J2PJ83"/>